<dbReference type="AlphaFoldDB" id="A0A8S4RF26"/>
<dbReference type="PANTHER" id="PTHR47027:SF8">
    <property type="entry name" value="RIBONUCLEASE H"/>
    <property type="match status" value="1"/>
</dbReference>
<dbReference type="OrthoDB" id="425681at2759"/>
<name>A0A8S4RF26_9NEOP</name>
<comment type="caution">
    <text evidence="1">The sequence shown here is derived from an EMBL/GenBank/DDBJ whole genome shotgun (WGS) entry which is preliminary data.</text>
</comment>
<protein>
    <submittedName>
        <fullName evidence="1">Jg4791 protein</fullName>
    </submittedName>
</protein>
<reference evidence="1" key="1">
    <citation type="submission" date="2022-03" db="EMBL/GenBank/DDBJ databases">
        <authorList>
            <person name="Lindestad O."/>
        </authorList>
    </citation>
    <scope>NUCLEOTIDE SEQUENCE</scope>
</reference>
<organism evidence="1 2">
    <name type="scientific">Pararge aegeria aegeria</name>
    <dbReference type="NCBI Taxonomy" id="348720"/>
    <lineage>
        <taxon>Eukaryota</taxon>
        <taxon>Metazoa</taxon>
        <taxon>Ecdysozoa</taxon>
        <taxon>Arthropoda</taxon>
        <taxon>Hexapoda</taxon>
        <taxon>Insecta</taxon>
        <taxon>Pterygota</taxon>
        <taxon>Neoptera</taxon>
        <taxon>Endopterygota</taxon>
        <taxon>Lepidoptera</taxon>
        <taxon>Glossata</taxon>
        <taxon>Ditrysia</taxon>
        <taxon>Papilionoidea</taxon>
        <taxon>Nymphalidae</taxon>
        <taxon>Satyrinae</taxon>
        <taxon>Satyrini</taxon>
        <taxon>Parargina</taxon>
        <taxon>Pararge</taxon>
    </lineage>
</organism>
<evidence type="ECO:0000313" key="1">
    <source>
        <dbReference type="EMBL" id="CAH2236094.1"/>
    </source>
</evidence>
<sequence length="147" mass="17349">MYRSDLEFVSEFVYLGSLLSDHGGSENDIRRRIQIAKGAMTKLTRIWQNRKVFDTTKKRLVQTLVVSIFLYGSEAWTVRAAERKKKMPSKCGWCWRRMLRIPRTAKRTNISILEQLRISTRLSTLCYKNILSYFGRIARRLPINMDK</sequence>
<accession>A0A8S4RF26</accession>
<evidence type="ECO:0000313" key="2">
    <source>
        <dbReference type="Proteomes" id="UP000838756"/>
    </source>
</evidence>
<keyword evidence="2" id="KW-1185">Reference proteome</keyword>
<dbReference type="Proteomes" id="UP000838756">
    <property type="component" value="Unassembled WGS sequence"/>
</dbReference>
<dbReference type="EMBL" id="CAKXAJ010025181">
    <property type="protein sequence ID" value="CAH2236094.1"/>
    <property type="molecule type" value="Genomic_DNA"/>
</dbReference>
<gene>
    <name evidence="1" type="primary">jg4791</name>
    <name evidence="1" type="ORF">PAEG_LOCUS13580</name>
</gene>
<proteinExistence type="predicted"/>
<dbReference type="PANTHER" id="PTHR47027">
    <property type="entry name" value="REVERSE TRANSCRIPTASE DOMAIN-CONTAINING PROTEIN"/>
    <property type="match status" value="1"/>
</dbReference>